<accession>A0A1H9TIE9</accession>
<dbReference type="Pfam" id="PF14071">
    <property type="entry name" value="YlbD_coat"/>
    <property type="match status" value="1"/>
</dbReference>
<protein>
    <submittedName>
        <fullName evidence="1">Putative coat protein</fullName>
    </submittedName>
</protein>
<keyword evidence="1" id="KW-0167">Capsid protein</keyword>
<evidence type="ECO:0000313" key="2">
    <source>
        <dbReference type="Proteomes" id="UP000199687"/>
    </source>
</evidence>
<sequence length="137" mass="16083">MVKKTNNPSVQQFKDFLHRNPQLIKSIRSGNINLQECFEQFVLLGENDPVWEQYGQSAMEGNNDHNSKYEDEKKFSKWLDKISQLDLNHVEKHIHDLHGAIDQVIKVIDQYKHFTNGGNDRQSIQSGRDPFSFRIRD</sequence>
<dbReference type="EMBL" id="FOGL01000014">
    <property type="protein sequence ID" value="SER96941.1"/>
    <property type="molecule type" value="Genomic_DNA"/>
</dbReference>
<reference evidence="1 2" key="1">
    <citation type="submission" date="2016-10" db="EMBL/GenBank/DDBJ databases">
        <authorList>
            <person name="de Groot N.N."/>
        </authorList>
    </citation>
    <scope>NUCLEOTIDE SEQUENCE [LARGE SCALE GENOMIC DNA]</scope>
    <source>
        <strain evidence="1 2">CGMCC 1.7727</strain>
    </source>
</reference>
<dbReference type="InterPro" id="IPR025953">
    <property type="entry name" value="YlbD_coat"/>
</dbReference>
<dbReference type="STRING" id="531814.SAMN04487944_11415"/>
<name>A0A1H9TIE9_9BACI</name>
<organism evidence="1 2">
    <name type="scientific">Gracilibacillus ureilyticus</name>
    <dbReference type="NCBI Taxonomy" id="531814"/>
    <lineage>
        <taxon>Bacteria</taxon>
        <taxon>Bacillati</taxon>
        <taxon>Bacillota</taxon>
        <taxon>Bacilli</taxon>
        <taxon>Bacillales</taxon>
        <taxon>Bacillaceae</taxon>
        <taxon>Gracilibacillus</taxon>
    </lineage>
</organism>
<proteinExistence type="predicted"/>
<dbReference type="Proteomes" id="UP000199687">
    <property type="component" value="Unassembled WGS sequence"/>
</dbReference>
<keyword evidence="2" id="KW-1185">Reference proteome</keyword>
<dbReference type="AlphaFoldDB" id="A0A1H9TIE9"/>
<keyword evidence="1" id="KW-0946">Virion</keyword>
<gene>
    <name evidence="1" type="ORF">SAMN04487944_11415</name>
</gene>
<dbReference type="RefSeq" id="WP_245711684.1">
    <property type="nucleotide sequence ID" value="NZ_FOGL01000014.1"/>
</dbReference>
<evidence type="ECO:0000313" key="1">
    <source>
        <dbReference type="EMBL" id="SER96941.1"/>
    </source>
</evidence>